<dbReference type="PROSITE" id="PS50887">
    <property type="entry name" value="GGDEF"/>
    <property type="match status" value="1"/>
</dbReference>
<proteinExistence type="predicted"/>
<dbReference type="RefSeq" id="WP_181738479.1">
    <property type="nucleotide sequence ID" value="NZ_JACEMT010000041.1"/>
</dbReference>
<dbReference type="Proteomes" id="UP000538931">
    <property type="component" value="Unassembled WGS sequence"/>
</dbReference>
<gene>
    <name evidence="7" type="ORF">H1S06_06695</name>
</gene>
<keyword evidence="1" id="KW-0129">CBS domain</keyword>
<name>A0A7W1WXJ6_9GAMM</name>
<dbReference type="InterPro" id="IPR001610">
    <property type="entry name" value="PAC"/>
</dbReference>
<feature type="domain" description="CBS" evidence="6">
    <location>
        <begin position="17"/>
        <end position="72"/>
    </location>
</feature>
<dbReference type="InterPro" id="IPR029787">
    <property type="entry name" value="Nucleotide_cyclase"/>
</dbReference>
<dbReference type="Gene3D" id="3.10.580.10">
    <property type="entry name" value="CBS-domain"/>
    <property type="match status" value="2"/>
</dbReference>
<evidence type="ECO:0000259" key="3">
    <source>
        <dbReference type="PROSITE" id="PS50113"/>
    </source>
</evidence>
<dbReference type="Gene3D" id="3.30.450.20">
    <property type="entry name" value="PAS domain"/>
    <property type="match status" value="1"/>
</dbReference>
<feature type="domain" description="PAS" evidence="2">
    <location>
        <begin position="282"/>
        <end position="327"/>
    </location>
</feature>
<reference evidence="7 8" key="1">
    <citation type="submission" date="2020-07" db="EMBL/GenBank/DDBJ databases">
        <title>Bacterium isolated from marien macroalgae.</title>
        <authorList>
            <person name="Zhu K."/>
            <person name="Lu D."/>
            <person name="Du Z."/>
        </authorList>
    </citation>
    <scope>NUCLEOTIDE SEQUENCE [LARGE SCALE GENOMIC DNA]</scope>
    <source>
        <strain evidence="7 8">3-1745</strain>
    </source>
</reference>
<dbReference type="NCBIfam" id="TIGR00254">
    <property type="entry name" value="GGDEF"/>
    <property type="match status" value="1"/>
</dbReference>
<feature type="domain" description="PAC" evidence="3">
    <location>
        <begin position="355"/>
        <end position="407"/>
    </location>
</feature>
<dbReference type="InterPro" id="IPR000160">
    <property type="entry name" value="GGDEF_dom"/>
</dbReference>
<dbReference type="SUPFAM" id="SSF55073">
    <property type="entry name" value="Nucleotide cyclase"/>
    <property type="match status" value="1"/>
</dbReference>
<dbReference type="PROSITE" id="PS50113">
    <property type="entry name" value="PAC"/>
    <property type="match status" value="1"/>
</dbReference>
<dbReference type="PROSITE" id="PS50112">
    <property type="entry name" value="PAS"/>
    <property type="match status" value="1"/>
</dbReference>
<dbReference type="NCBIfam" id="TIGR00229">
    <property type="entry name" value="sensory_box"/>
    <property type="match status" value="1"/>
</dbReference>
<dbReference type="InterPro" id="IPR001633">
    <property type="entry name" value="EAL_dom"/>
</dbReference>
<sequence length="846" mass="94536">MNNTPRQQTALKVADICQSSLISVEPGTSLSCAIELMIQHHVGSVLVKEQGQVLGIITRRQIMGMVLTQAGEGLVTRQMPRALPHVSGDLELDELGFELTGMRATHALVFEGSGRCLGIVSQSDVVTHQGLEHDLFPRLLRSVTHFDVVRLSESCTFRHALERMYDANYSAVLVGDEARGWRIMTETDVVRVLTEETDHDVSLKSLGLPELIAVEDDMSLFEVRRWFRRHRFRHIGVRDQAGRVIGLASYADILRSVERDYSYRLRALLNDQSSALEQSRHNLKLIERVVNASREGVVITDARGRILSVNPAFTAITGYSTAEAVGNKPSMLSSGLHDTRFYQLLWSVLALEGCWQGEIWNRRKDGTVYPEWLSITAIKDDHGEVCQYAAIFHDLTEMKRSQAQMQQLSWFDPLTGLANRRLFEDRLRLAYNYCREQQQVMALLALDIDLFKQINDRFGHSGGDRLLEQMATRIETVLAGRGTAARPAGDEFYIILTDTSDESRLTDFLDELTCALAVPFWLGREEVWVLVSMGVAMAPIDADSGEALIRCAEIALQHSKEQGRNTICFFTPEQHGATLSRYRLAGLLHQALDNQEFSLVYQPQVAIDSGDLLGVEALLRWYNPQLGQVSPEVFIPVAEDAGLIEAVGSWVLERAIAEAASWATRGLLLKLSVNFSARQFQRGQVAGQVLELLEQYQLPGEQLVVELTESCFMHSTDATERELVSLRQQGVRVAIDDFGTGYSSLGYIRNMSLDMIKIDRSFISQLDETQTSGRLVKAIIDMAHAMALDVIAEGVETEQDLKVLQRLGCDQAQGYHIARPMSSAELAVWVEGYAAGRGHDIDTPKQ</sequence>
<dbReference type="AlphaFoldDB" id="A0A7W1WXJ6"/>
<evidence type="ECO:0000313" key="7">
    <source>
        <dbReference type="EMBL" id="MBA4502052.1"/>
    </source>
</evidence>
<dbReference type="PROSITE" id="PS51371">
    <property type="entry name" value="CBS"/>
    <property type="match status" value="2"/>
</dbReference>
<dbReference type="InterPro" id="IPR043128">
    <property type="entry name" value="Rev_trsase/Diguanyl_cyclase"/>
</dbReference>
<dbReference type="PROSITE" id="PS50883">
    <property type="entry name" value="EAL"/>
    <property type="match status" value="1"/>
</dbReference>
<evidence type="ECO:0000259" key="5">
    <source>
        <dbReference type="PROSITE" id="PS50887"/>
    </source>
</evidence>
<dbReference type="Pfam" id="PF13426">
    <property type="entry name" value="PAS_9"/>
    <property type="match status" value="1"/>
</dbReference>
<dbReference type="CDD" id="cd00130">
    <property type="entry name" value="PAS"/>
    <property type="match status" value="1"/>
</dbReference>
<dbReference type="InterPro" id="IPR035919">
    <property type="entry name" value="EAL_sf"/>
</dbReference>
<dbReference type="InterPro" id="IPR000014">
    <property type="entry name" value="PAS"/>
</dbReference>
<dbReference type="InterPro" id="IPR000700">
    <property type="entry name" value="PAS-assoc_C"/>
</dbReference>
<evidence type="ECO:0000259" key="4">
    <source>
        <dbReference type="PROSITE" id="PS50883"/>
    </source>
</evidence>
<dbReference type="SUPFAM" id="SSF55785">
    <property type="entry name" value="PYP-like sensor domain (PAS domain)"/>
    <property type="match status" value="1"/>
</dbReference>
<keyword evidence="8" id="KW-1185">Reference proteome</keyword>
<dbReference type="SUPFAM" id="SSF54631">
    <property type="entry name" value="CBS-domain pair"/>
    <property type="match status" value="2"/>
</dbReference>
<feature type="domain" description="EAL" evidence="4">
    <location>
        <begin position="581"/>
        <end position="834"/>
    </location>
</feature>
<dbReference type="InterPro" id="IPR000644">
    <property type="entry name" value="CBS_dom"/>
</dbReference>
<feature type="domain" description="GGDEF" evidence="5">
    <location>
        <begin position="439"/>
        <end position="572"/>
    </location>
</feature>
<dbReference type="SUPFAM" id="SSF141868">
    <property type="entry name" value="EAL domain-like"/>
    <property type="match status" value="1"/>
</dbReference>
<dbReference type="InterPro" id="IPR035965">
    <property type="entry name" value="PAS-like_dom_sf"/>
</dbReference>
<dbReference type="SMART" id="SM00116">
    <property type="entry name" value="CBS"/>
    <property type="match status" value="3"/>
</dbReference>
<dbReference type="Gene3D" id="3.30.70.270">
    <property type="match status" value="1"/>
</dbReference>
<dbReference type="SMART" id="SM00052">
    <property type="entry name" value="EAL"/>
    <property type="match status" value="1"/>
</dbReference>
<dbReference type="SMART" id="SM00267">
    <property type="entry name" value="GGDEF"/>
    <property type="match status" value="1"/>
</dbReference>
<dbReference type="SMART" id="SM00086">
    <property type="entry name" value="PAC"/>
    <property type="match status" value="1"/>
</dbReference>
<feature type="domain" description="CBS" evidence="6">
    <location>
        <begin position="207"/>
        <end position="268"/>
    </location>
</feature>
<dbReference type="Pfam" id="PF00990">
    <property type="entry name" value="GGDEF"/>
    <property type="match status" value="1"/>
</dbReference>
<dbReference type="Pfam" id="PF00563">
    <property type="entry name" value="EAL"/>
    <property type="match status" value="1"/>
</dbReference>
<dbReference type="CDD" id="cd02205">
    <property type="entry name" value="CBS_pair_SF"/>
    <property type="match status" value="1"/>
</dbReference>
<dbReference type="Pfam" id="PF00571">
    <property type="entry name" value="CBS"/>
    <property type="match status" value="2"/>
</dbReference>
<dbReference type="InterPro" id="IPR052155">
    <property type="entry name" value="Biofilm_reg_signaling"/>
</dbReference>
<dbReference type="Gene3D" id="3.20.20.450">
    <property type="entry name" value="EAL domain"/>
    <property type="match status" value="1"/>
</dbReference>
<protein>
    <submittedName>
        <fullName evidence="7">EAL domain-containing protein</fullName>
    </submittedName>
</protein>
<dbReference type="PANTHER" id="PTHR44757">
    <property type="entry name" value="DIGUANYLATE CYCLASE DGCP"/>
    <property type="match status" value="1"/>
</dbReference>
<evidence type="ECO:0000259" key="6">
    <source>
        <dbReference type="PROSITE" id="PS51371"/>
    </source>
</evidence>
<dbReference type="CDD" id="cd01949">
    <property type="entry name" value="GGDEF"/>
    <property type="match status" value="1"/>
</dbReference>
<accession>A0A7W1WXJ6</accession>
<evidence type="ECO:0000259" key="2">
    <source>
        <dbReference type="PROSITE" id="PS50112"/>
    </source>
</evidence>
<comment type="caution">
    <text evidence="7">The sequence shown here is derived from an EMBL/GenBank/DDBJ whole genome shotgun (WGS) entry which is preliminary data.</text>
</comment>
<dbReference type="EMBL" id="JACEMT010000041">
    <property type="protein sequence ID" value="MBA4502052.1"/>
    <property type="molecule type" value="Genomic_DNA"/>
</dbReference>
<dbReference type="SMART" id="SM00091">
    <property type="entry name" value="PAS"/>
    <property type="match status" value="1"/>
</dbReference>
<organism evidence="7 8">
    <name type="scientific">Marinobacterium marinum</name>
    <dbReference type="NCBI Taxonomy" id="2756129"/>
    <lineage>
        <taxon>Bacteria</taxon>
        <taxon>Pseudomonadati</taxon>
        <taxon>Pseudomonadota</taxon>
        <taxon>Gammaproteobacteria</taxon>
        <taxon>Oceanospirillales</taxon>
        <taxon>Oceanospirillaceae</taxon>
        <taxon>Marinobacterium</taxon>
    </lineage>
</organism>
<dbReference type="CDD" id="cd01948">
    <property type="entry name" value="EAL"/>
    <property type="match status" value="1"/>
</dbReference>
<evidence type="ECO:0000313" key="8">
    <source>
        <dbReference type="Proteomes" id="UP000538931"/>
    </source>
</evidence>
<dbReference type="PANTHER" id="PTHR44757:SF2">
    <property type="entry name" value="BIOFILM ARCHITECTURE MAINTENANCE PROTEIN MBAA"/>
    <property type="match status" value="1"/>
</dbReference>
<dbReference type="InterPro" id="IPR046342">
    <property type="entry name" value="CBS_dom_sf"/>
</dbReference>
<evidence type="ECO:0000256" key="1">
    <source>
        <dbReference type="PROSITE-ProRule" id="PRU00703"/>
    </source>
</evidence>